<dbReference type="Proteomes" id="UP000386466">
    <property type="component" value="Unassembled WGS sequence"/>
</dbReference>
<accession>A0A485P9I3</accession>
<name>A0A485P9I3_LYNPA</name>
<keyword evidence="2" id="KW-1185">Reference proteome</keyword>
<sequence>MASHLRNVIVSRSYAACLVGDSGGHDSSHWIWTCRWAGEDQGSDDECPVAGGGLGGPGLGPEPHFHCCLPHPLLLLPAPRAPWGQEPPTRGRLCHLELYRCPSRRL</sequence>
<reference evidence="1 2" key="1">
    <citation type="submission" date="2019-01" db="EMBL/GenBank/DDBJ databases">
        <authorList>
            <person name="Alioto T."/>
            <person name="Alioto T."/>
        </authorList>
    </citation>
    <scope>NUCLEOTIDE SEQUENCE [LARGE SCALE GENOMIC DNA]</scope>
</reference>
<feature type="non-terminal residue" evidence="1">
    <location>
        <position position="106"/>
    </location>
</feature>
<evidence type="ECO:0000313" key="2">
    <source>
        <dbReference type="Proteomes" id="UP000386466"/>
    </source>
</evidence>
<proteinExistence type="predicted"/>
<organism evidence="1 2">
    <name type="scientific">Lynx pardinus</name>
    <name type="common">Iberian lynx</name>
    <name type="synonym">Felis pardina</name>
    <dbReference type="NCBI Taxonomy" id="191816"/>
    <lineage>
        <taxon>Eukaryota</taxon>
        <taxon>Metazoa</taxon>
        <taxon>Chordata</taxon>
        <taxon>Craniata</taxon>
        <taxon>Vertebrata</taxon>
        <taxon>Euteleostomi</taxon>
        <taxon>Mammalia</taxon>
        <taxon>Eutheria</taxon>
        <taxon>Laurasiatheria</taxon>
        <taxon>Carnivora</taxon>
        <taxon>Feliformia</taxon>
        <taxon>Felidae</taxon>
        <taxon>Felinae</taxon>
        <taxon>Lynx</taxon>
    </lineage>
</organism>
<protein>
    <submittedName>
        <fullName evidence="1">Tweety homolog 1 isoform cra_b</fullName>
    </submittedName>
</protein>
<evidence type="ECO:0000313" key="1">
    <source>
        <dbReference type="EMBL" id="VFV43211.1"/>
    </source>
</evidence>
<dbReference type="AlphaFoldDB" id="A0A485P9I3"/>
<gene>
    <name evidence="1" type="ORF">LYPA_23C009133</name>
</gene>
<dbReference type="EMBL" id="CAAGRJ010033413">
    <property type="protein sequence ID" value="VFV43211.1"/>
    <property type="molecule type" value="Genomic_DNA"/>
</dbReference>